<dbReference type="InterPro" id="IPR003848">
    <property type="entry name" value="DUF218"/>
</dbReference>
<dbReference type="RefSeq" id="WP_183984665.1">
    <property type="nucleotide sequence ID" value="NZ_JACHHG010000002.1"/>
</dbReference>
<accession>A0A841HZP6</accession>
<sequence length="231" mass="25712">MRLPVRLLLTLLPAAALGLYAWALREVWTYPTTPPPGQADALIVLGAAAWDARPSPVLEGRLRGALELYRAGRAPRIILTGGFGRGARFSEAEVSRRFLERHGVPKRALLLEESSRTTLENLLNAAQISREHGLRRVWIVSDPLHLRRAVGIARDLGLEAQAAATPHSRFSSRRARLRFALREAYFLWQSWLNPLERAAVRRFRQGGSAAPSSGLRAVTRLVKAHGARSRR</sequence>
<keyword evidence="3" id="KW-1185">Reference proteome</keyword>
<dbReference type="Proteomes" id="UP000569951">
    <property type="component" value="Unassembled WGS sequence"/>
</dbReference>
<reference evidence="2 3" key="1">
    <citation type="submission" date="2020-08" db="EMBL/GenBank/DDBJ databases">
        <title>Genomic Encyclopedia of Type Strains, Phase IV (KMG-IV): sequencing the most valuable type-strain genomes for metagenomic binning, comparative biology and taxonomic classification.</title>
        <authorList>
            <person name="Goeker M."/>
        </authorList>
    </citation>
    <scope>NUCLEOTIDE SEQUENCE [LARGE SCALE GENOMIC DNA]</scope>
    <source>
        <strain evidence="2 3">DSM 21458</strain>
    </source>
</reference>
<evidence type="ECO:0000313" key="3">
    <source>
        <dbReference type="Proteomes" id="UP000569951"/>
    </source>
</evidence>
<evidence type="ECO:0000313" key="2">
    <source>
        <dbReference type="EMBL" id="MBB6097352.1"/>
    </source>
</evidence>
<dbReference type="EMBL" id="JACHHG010000002">
    <property type="protein sequence ID" value="MBB6097352.1"/>
    <property type="molecule type" value="Genomic_DNA"/>
</dbReference>
<dbReference type="Gene3D" id="3.40.50.620">
    <property type="entry name" value="HUPs"/>
    <property type="match status" value="1"/>
</dbReference>
<feature type="domain" description="DUF218" evidence="1">
    <location>
        <begin position="40"/>
        <end position="183"/>
    </location>
</feature>
<gene>
    <name evidence="2" type="ORF">HNR42_000766</name>
</gene>
<dbReference type="InterPro" id="IPR051599">
    <property type="entry name" value="Cell_Envelope_Assoc"/>
</dbReference>
<dbReference type="PANTHER" id="PTHR30336">
    <property type="entry name" value="INNER MEMBRANE PROTEIN, PROBABLE PERMEASE"/>
    <property type="match status" value="1"/>
</dbReference>
<dbReference type="AlphaFoldDB" id="A0A841HZP6"/>
<dbReference type="InterPro" id="IPR014729">
    <property type="entry name" value="Rossmann-like_a/b/a_fold"/>
</dbReference>
<name>A0A841HZP6_9DEIO</name>
<dbReference type="Pfam" id="PF02698">
    <property type="entry name" value="DUF218"/>
    <property type="match status" value="1"/>
</dbReference>
<comment type="caution">
    <text evidence="2">The sequence shown here is derived from an EMBL/GenBank/DDBJ whole genome shotgun (WGS) entry which is preliminary data.</text>
</comment>
<dbReference type="PANTHER" id="PTHR30336:SF20">
    <property type="entry name" value="DUF218 DOMAIN-CONTAINING PROTEIN"/>
    <property type="match status" value="1"/>
</dbReference>
<evidence type="ECO:0000259" key="1">
    <source>
        <dbReference type="Pfam" id="PF02698"/>
    </source>
</evidence>
<dbReference type="CDD" id="cd06259">
    <property type="entry name" value="YdcF-like"/>
    <property type="match status" value="1"/>
</dbReference>
<organism evidence="2 3">
    <name type="scientific">Deinobacterium chartae</name>
    <dbReference type="NCBI Taxonomy" id="521158"/>
    <lineage>
        <taxon>Bacteria</taxon>
        <taxon>Thermotogati</taxon>
        <taxon>Deinococcota</taxon>
        <taxon>Deinococci</taxon>
        <taxon>Deinococcales</taxon>
        <taxon>Deinococcaceae</taxon>
        <taxon>Deinobacterium</taxon>
    </lineage>
</organism>
<protein>
    <submittedName>
        <fullName evidence="2">Uncharacterized SAM-binding protein YcdF (DUF218 family)</fullName>
    </submittedName>
</protein>
<dbReference type="GO" id="GO:0005886">
    <property type="term" value="C:plasma membrane"/>
    <property type="evidence" value="ECO:0007669"/>
    <property type="project" value="TreeGrafter"/>
</dbReference>
<proteinExistence type="predicted"/>